<dbReference type="GO" id="GO:0003677">
    <property type="term" value="F:DNA binding"/>
    <property type="evidence" value="ECO:0007669"/>
    <property type="project" value="UniProtKB-UniRule"/>
</dbReference>
<dbReference type="Gene3D" id="1.10.150.130">
    <property type="match status" value="1"/>
</dbReference>
<gene>
    <name evidence="8" type="ORF">NATSA_09825</name>
</gene>
<evidence type="ECO:0000313" key="9">
    <source>
        <dbReference type="Proteomes" id="UP000673975"/>
    </source>
</evidence>
<keyword evidence="2" id="KW-0229">DNA integration</keyword>
<dbReference type="PANTHER" id="PTHR30349">
    <property type="entry name" value="PHAGE INTEGRASE-RELATED"/>
    <property type="match status" value="1"/>
</dbReference>
<dbReference type="InterPro" id="IPR010998">
    <property type="entry name" value="Integrase_recombinase_N"/>
</dbReference>
<organism evidence="8 9">
    <name type="scientific">Natronogracilivirga saccharolytica</name>
    <dbReference type="NCBI Taxonomy" id="2812953"/>
    <lineage>
        <taxon>Bacteria</taxon>
        <taxon>Pseudomonadati</taxon>
        <taxon>Balneolota</taxon>
        <taxon>Balneolia</taxon>
        <taxon>Balneolales</taxon>
        <taxon>Cyclonatronaceae</taxon>
        <taxon>Natronogracilivirga</taxon>
    </lineage>
</organism>
<evidence type="ECO:0000259" key="7">
    <source>
        <dbReference type="PROSITE" id="PS51900"/>
    </source>
</evidence>
<dbReference type="GO" id="GO:0015074">
    <property type="term" value="P:DNA integration"/>
    <property type="evidence" value="ECO:0007669"/>
    <property type="project" value="UniProtKB-KW"/>
</dbReference>
<feature type="domain" description="Tyr recombinase" evidence="6">
    <location>
        <begin position="177"/>
        <end position="373"/>
    </location>
</feature>
<feature type="domain" description="Core-binding (CB)" evidence="7">
    <location>
        <begin position="77"/>
        <end position="155"/>
    </location>
</feature>
<dbReference type="PROSITE" id="PS51898">
    <property type="entry name" value="TYR_RECOMBINASE"/>
    <property type="match status" value="1"/>
</dbReference>
<dbReference type="CDD" id="cd00796">
    <property type="entry name" value="INT_Rci_Hp1_C"/>
    <property type="match status" value="1"/>
</dbReference>
<name>A0A8J7RSH7_9BACT</name>
<keyword evidence="3 5" id="KW-0238">DNA-binding</keyword>
<dbReference type="RefSeq" id="WP_210512146.1">
    <property type="nucleotide sequence ID" value="NZ_JAFIDN010000007.1"/>
</dbReference>
<reference evidence="8" key="1">
    <citation type="submission" date="2021-02" db="EMBL/GenBank/DDBJ databases">
        <title>Natronogracilivirga saccharolytica gen. nov. sp. nov. a new anaerobic, haloalkiliphilic carbohydrate-fermenting bacterium from soda lake and proposing of Cyclonatronumiaceae fam. nov. in the phylum Balneolaeota.</title>
        <authorList>
            <person name="Zhilina T.N."/>
            <person name="Sorokin D.Y."/>
            <person name="Zavarzina D.G."/>
            <person name="Toshchakov S.V."/>
            <person name="Kublanov I.V."/>
        </authorList>
    </citation>
    <scope>NUCLEOTIDE SEQUENCE</scope>
    <source>
        <strain evidence="8">Z-1702</strain>
    </source>
</reference>
<comment type="caution">
    <text evidence="8">The sequence shown here is derived from an EMBL/GenBank/DDBJ whole genome shotgun (WGS) entry which is preliminary data.</text>
</comment>
<sequence length="376" mass="43668">MASTFKRKDGIYSITFTRTVDGKKENKRFSLGTKVKKKAERLSVDYARRYEDGEIDPFGGWSPKKDISLKQASALNFSLDAMAEKFVSERSQANDVTSGNYRRHLKMLQDQVGDTLPVTMITEKDIRDFCFKSGIKPATQKSYLRHLKVFFKWLADNEYVDVNVTAKIKPPRTKTNISEKVINEEQLKLIFKAYRDKKKSHKKKKHVSKKVQQRLWFRPLFTVVFFQGLRAREIVNLRWEYINLKKKFMTVVNTKTKTDRTIPIREKAHQILKAWHKLNGYPASGLVFPSPKSTFTEIKMSEAHVSKVFNEYKKLVPGLPKDLCMHGVRHSCGTELHRLGMDIMDIGKFLGNSLEVTKIYVHTNEIDLQKKLKDLD</sequence>
<dbReference type="InterPro" id="IPR013762">
    <property type="entry name" value="Integrase-like_cat_sf"/>
</dbReference>
<dbReference type="InterPro" id="IPR050090">
    <property type="entry name" value="Tyrosine_recombinase_XerCD"/>
</dbReference>
<evidence type="ECO:0000256" key="1">
    <source>
        <dbReference type="ARBA" id="ARBA00008857"/>
    </source>
</evidence>
<evidence type="ECO:0000256" key="4">
    <source>
        <dbReference type="ARBA" id="ARBA00023172"/>
    </source>
</evidence>
<proteinExistence type="inferred from homology"/>
<keyword evidence="4" id="KW-0233">DNA recombination</keyword>
<dbReference type="Pfam" id="PF00589">
    <property type="entry name" value="Phage_integrase"/>
    <property type="match status" value="1"/>
</dbReference>
<dbReference type="Proteomes" id="UP000673975">
    <property type="component" value="Unassembled WGS sequence"/>
</dbReference>
<dbReference type="PANTHER" id="PTHR30349:SF64">
    <property type="entry name" value="PROPHAGE INTEGRASE INTD-RELATED"/>
    <property type="match status" value="1"/>
</dbReference>
<dbReference type="EMBL" id="JAFIDN010000007">
    <property type="protein sequence ID" value="MBP3192959.1"/>
    <property type="molecule type" value="Genomic_DNA"/>
</dbReference>
<protein>
    <submittedName>
        <fullName evidence="8">Site-specific integrase</fullName>
    </submittedName>
</protein>
<dbReference type="InterPro" id="IPR011010">
    <property type="entry name" value="DNA_brk_join_enz"/>
</dbReference>
<dbReference type="SUPFAM" id="SSF56349">
    <property type="entry name" value="DNA breaking-rejoining enzymes"/>
    <property type="match status" value="1"/>
</dbReference>
<dbReference type="InterPro" id="IPR002104">
    <property type="entry name" value="Integrase_catalytic"/>
</dbReference>
<keyword evidence="9" id="KW-1185">Reference proteome</keyword>
<comment type="similarity">
    <text evidence="1">Belongs to the 'phage' integrase family.</text>
</comment>
<evidence type="ECO:0000256" key="2">
    <source>
        <dbReference type="ARBA" id="ARBA00022908"/>
    </source>
</evidence>
<dbReference type="InterPro" id="IPR044068">
    <property type="entry name" value="CB"/>
</dbReference>
<dbReference type="PROSITE" id="PS51900">
    <property type="entry name" value="CB"/>
    <property type="match status" value="1"/>
</dbReference>
<evidence type="ECO:0000259" key="6">
    <source>
        <dbReference type="PROSITE" id="PS51898"/>
    </source>
</evidence>
<evidence type="ECO:0000313" key="8">
    <source>
        <dbReference type="EMBL" id="MBP3192959.1"/>
    </source>
</evidence>
<evidence type="ECO:0000256" key="5">
    <source>
        <dbReference type="PROSITE-ProRule" id="PRU01248"/>
    </source>
</evidence>
<dbReference type="Gene3D" id="1.10.443.10">
    <property type="entry name" value="Intergrase catalytic core"/>
    <property type="match status" value="1"/>
</dbReference>
<evidence type="ECO:0000256" key="3">
    <source>
        <dbReference type="ARBA" id="ARBA00023125"/>
    </source>
</evidence>
<dbReference type="GO" id="GO:0006310">
    <property type="term" value="P:DNA recombination"/>
    <property type="evidence" value="ECO:0007669"/>
    <property type="project" value="UniProtKB-KW"/>
</dbReference>
<dbReference type="AlphaFoldDB" id="A0A8J7RSH7"/>
<accession>A0A8J7RSH7</accession>